<organism evidence="3 4">
    <name type="scientific">Epicoccum nigrum</name>
    <name type="common">Soil fungus</name>
    <name type="synonym">Epicoccum purpurascens</name>
    <dbReference type="NCBI Taxonomy" id="105696"/>
    <lineage>
        <taxon>Eukaryota</taxon>
        <taxon>Fungi</taxon>
        <taxon>Dikarya</taxon>
        <taxon>Ascomycota</taxon>
        <taxon>Pezizomycotina</taxon>
        <taxon>Dothideomycetes</taxon>
        <taxon>Pleosporomycetidae</taxon>
        <taxon>Pleosporales</taxon>
        <taxon>Pleosporineae</taxon>
        <taxon>Didymellaceae</taxon>
        <taxon>Epicoccum</taxon>
    </lineage>
</organism>
<evidence type="ECO:0000313" key="3">
    <source>
        <dbReference type="EMBL" id="OSS48518.1"/>
    </source>
</evidence>
<feature type="signal peptide" evidence="2">
    <location>
        <begin position="1"/>
        <end position="18"/>
    </location>
</feature>
<keyword evidence="4" id="KW-1185">Reference proteome</keyword>
<gene>
    <name evidence="3" type="ORF">B5807_07745</name>
</gene>
<accession>A0A1Y2LZV8</accession>
<feature type="chain" id="PRO_5012260202" evidence="2">
    <location>
        <begin position="19"/>
        <end position="155"/>
    </location>
</feature>
<dbReference type="OrthoDB" id="3780616at2759"/>
<keyword evidence="2" id="KW-0732">Signal</keyword>
<feature type="region of interest" description="Disordered" evidence="1">
    <location>
        <begin position="79"/>
        <end position="110"/>
    </location>
</feature>
<dbReference type="EMBL" id="KZ107846">
    <property type="protein sequence ID" value="OSS48518.1"/>
    <property type="molecule type" value="Genomic_DNA"/>
</dbReference>
<evidence type="ECO:0000256" key="1">
    <source>
        <dbReference type="SAM" id="MobiDB-lite"/>
    </source>
</evidence>
<dbReference type="AlphaFoldDB" id="A0A1Y2LZV8"/>
<name>A0A1Y2LZV8_EPING</name>
<dbReference type="InParanoid" id="A0A1Y2LZV8"/>
<feature type="compositionally biased region" description="Acidic residues" evidence="1">
    <location>
        <begin position="81"/>
        <end position="92"/>
    </location>
</feature>
<proteinExistence type="predicted"/>
<dbReference type="Proteomes" id="UP000193240">
    <property type="component" value="Unassembled WGS sequence"/>
</dbReference>
<dbReference type="OMA" id="MFHRAES"/>
<sequence>MRSFILTAIMALLSFISAMPITPSAPQLQKRAEQFRLEGLREFDIAERLSAPIVDTSSSDPFLTRLNHRLLSAVLESLSSSDDDDDYLDGEGDVAPGSVDAPQMLPRPAAARSGSGLYRALCKLFSSAGSEDFGYEGKEEELRRPEGMKHWGGGR</sequence>
<evidence type="ECO:0000256" key="2">
    <source>
        <dbReference type="SAM" id="SignalP"/>
    </source>
</evidence>
<feature type="compositionally biased region" description="Basic and acidic residues" evidence="1">
    <location>
        <begin position="135"/>
        <end position="149"/>
    </location>
</feature>
<evidence type="ECO:0000313" key="4">
    <source>
        <dbReference type="Proteomes" id="UP000193240"/>
    </source>
</evidence>
<reference evidence="3 4" key="1">
    <citation type="journal article" date="2017" name="Genome Announc.">
        <title>Genome sequence of the saprophytic ascomycete Epicoccum nigrum ICMP 19927 strain isolated from New Zealand.</title>
        <authorList>
            <person name="Fokin M."/>
            <person name="Fleetwood D."/>
            <person name="Weir B.S."/>
            <person name="Villas-Boas S.G."/>
        </authorList>
    </citation>
    <scope>NUCLEOTIDE SEQUENCE [LARGE SCALE GENOMIC DNA]</scope>
    <source>
        <strain evidence="3 4">ICMP 19927</strain>
    </source>
</reference>
<feature type="region of interest" description="Disordered" evidence="1">
    <location>
        <begin position="130"/>
        <end position="155"/>
    </location>
</feature>
<protein>
    <submittedName>
        <fullName evidence="3">Uncharacterized protein</fullName>
    </submittedName>
</protein>